<feature type="transmembrane region" description="Helical" evidence="2">
    <location>
        <begin position="158"/>
        <end position="179"/>
    </location>
</feature>
<keyword evidence="3" id="KW-0732">Signal</keyword>
<reference evidence="4 6" key="1">
    <citation type="submission" date="2016-11" db="EMBL/GenBank/DDBJ databases">
        <authorList>
            <person name="Jaros S."/>
            <person name="Januszkiewicz K."/>
            <person name="Wedrychowicz H."/>
        </authorList>
    </citation>
    <scope>NUCLEOTIDE SEQUENCE [LARGE SCALE GENOMIC DNA]</scope>
    <source>
        <strain evidence="4 6">DSM 784</strain>
    </source>
</reference>
<evidence type="ECO:0000256" key="1">
    <source>
        <dbReference type="SAM" id="MobiDB-lite"/>
    </source>
</evidence>
<dbReference type="OrthoDB" id="9874334at2"/>
<dbReference type="Proteomes" id="UP000183788">
    <property type="component" value="Unassembled WGS sequence"/>
</dbReference>
<dbReference type="AlphaFoldDB" id="A0A1K1M1E5"/>
<proteinExistence type="predicted"/>
<dbReference type="STRING" id="1004.SAMN05661012_00311"/>
<evidence type="ECO:0000313" key="5">
    <source>
        <dbReference type="EMBL" id="WQG89619.1"/>
    </source>
</evidence>
<dbReference type="Proteomes" id="UP001326715">
    <property type="component" value="Chromosome"/>
</dbReference>
<feature type="compositionally biased region" description="Polar residues" evidence="1">
    <location>
        <begin position="60"/>
        <end position="82"/>
    </location>
</feature>
<evidence type="ECO:0000313" key="7">
    <source>
        <dbReference type="Proteomes" id="UP001326715"/>
    </source>
</evidence>
<dbReference type="EMBL" id="CP140154">
    <property type="protein sequence ID" value="WQG89619.1"/>
    <property type="molecule type" value="Genomic_DNA"/>
</dbReference>
<evidence type="ECO:0000313" key="4">
    <source>
        <dbReference type="EMBL" id="SFW15750.1"/>
    </source>
</evidence>
<keyword evidence="2" id="KW-0812">Transmembrane</keyword>
<dbReference type="PROSITE" id="PS51257">
    <property type="entry name" value="PROKAR_LIPOPROTEIN"/>
    <property type="match status" value="1"/>
</dbReference>
<feature type="region of interest" description="Disordered" evidence="1">
    <location>
        <begin position="58"/>
        <end position="82"/>
    </location>
</feature>
<keyword evidence="2" id="KW-1133">Transmembrane helix</keyword>
<protein>
    <submittedName>
        <fullName evidence="4">Uncharacterized protein</fullName>
    </submittedName>
</protein>
<keyword evidence="2" id="KW-0472">Membrane</keyword>
<accession>A0A1K1M1E5</accession>
<evidence type="ECO:0000313" key="6">
    <source>
        <dbReference type="Proteomes" id="UP000183788"/>
    </source>
</evidence>
<feature type="chain" id="PRO_5012814666" evidence="3">
    <location>
        <begin position="24"/>
        <end position="183"/>
    </location>
</feature>
<evidence type="ECO:0000256" key="3">
    <source>
        <dbReference type="SAM" id="SignalP"/>
    </source>
</evidence>
<evidence type="ECO:0000256" key="2">
    <source>
        <dbReference type="SAM" id="Phobius"/>
    </source>
</evidence>
<dbReference type="EMBL" id="FPIZ01000001">
    <property type="protein sequence ID" value="SFW15750.1"/>
    <property type="molecule type" value="Genomic_DNA"/>
</dbReference>
<organism evidence="4 6">
    <name type="scientific">Chitinophaga sancti</name>
    <dbReference type="NCBI Taxonomy" id="1004"/>
    <lineage>
        <taxon>Bacteria</taxon>
        <taxon>Pseudomonadati</taxon>
        <taxon>Bacteroidota</taxon>
        <taxon>Chitinophagia</taxon>
        <taxon>Chitinophagales</taxon>
        <taxon>Chitinophagaceae</taxon>
        <taxon>Chitinophaga</taxon>
    </lineage>
</organism>
<keyword evidence="7" id="KW-1185">Reference proteome</keyword>
<sequence>MKIKIILAALLAIMCSCATVRKAKEKSVSNAQSIDTSSKDHSYEKETIIEEKTAVPVTTKPDSANTSGTMSSSDTSEYRQTVETNTQRLTTTVKPKVKDGKVIGYDINSNAIAKAQTINVPIDRKTSTKELISDKQKEGKSVIHTTTVTKTDKDVFRFNAAGTVAIVVIVFLLLVFLYLKKIF</sequence>
<feature type="signal peptide" evidence="3">
    <location>
        <begin position="1"/>
        <end position="23"/>
    </location>
</feature>
<gene>
    <name evidence="4" type="ORF">SAMN05661012_00311</name>
    <name evidence="5" type="ORF">SR876_32315</name>
</gene>
<dbReference type="RefSeq" id="WP_072356843.1">
    <property type="nucleotide sequence ID" value="NZ_CP139972.1"/>
</dbReference>
<reference evidence="5 7" key="2">
    <citation type="submission" date="2023-11" db="EMBL/GenBank/DDBJ databases">
        <title>MicrobeMod: A computational toolkit for identifying prokaryotic methylation and restriction-modification with nanopore sequencing.</title>
        <authorList>
            <person name="Crits-Christoph A."/>
            <person name="Kang S.C."/>
            <person name="Lee H."/>
            <person name="Ostrov N."/>
        </authorList>
    </citation>
    <scope>NUCLEOTIDE SEQUENCE [LARGE SCALE GENOMIC DNA]</scope>
    <source>
        <strain evidence="5 7">ATCC 23090</strain>
    </source>
</reference>
<name>A0A1K1M1E5_9BACT</name>